<accession>A0A6M3K679</accession>
<organism evidence="1">
    <name type="scientific">viral metagenome</name>
    <dbReference type="NCBI Taxonomy" id="1070528"/>
    <lineage>
        <taxon>unclassified sequences</taxon>
        <taxon>metagenomes</taxon>
        <taxon>organismal metagenomes</taxon>
    </lineage>
</organism>
<protein>
    <submittedName>
        <fullName evidence="1">Uncharacterized protein</fullName>
    </submittedName>
</protein>
<reference evidence="1" key="1">
    <citation type="submission" date="2020-03" db="EMBL/GenBank/DDBJ databases">
        <title>The deep terrestrial virosphere.</title>
        <authorList>
            <person name="Holmfeldt K."/>
            <person name="Nilsson E."/>
            <person name="Simone D."/>
            <person name="Lopez-Fernandez M."/>
            <person name="Wu X."/>
            <person name="de Brujin I."/>
            <person name="Lundin D."/>
            <person name="Andersson A."/>
            <person name="Bertilsson S."/>
            <person name="Dopson M."/>
        </authorList>
    </citation>
    <scope>NUCLEOTIDE SEQUENCE</scope>
    <source>
        <strain evidence="1">MM415A01300</strain>
    </source>
</reference>
<name>A0A6M3K679_9ZZZZ</name>
<gene>
    <name evidence="1" type="ORF">MM415A01300_0026</name>
</gene>
<proteinExistence type="predicted"/>
<evidence type="ECO:0000313" key="1">
    <source>
        <dbReference type="EMBL" id="QJA77481.1"/>
    </source>
</evidence>
<dbReference type="AlphaFoldDB" id="A0A6M3K679"/>
<dbReference type="EMBL" id="MT142284">
    <property type="protein sequence ID" value="QJA77481.1"/>
    <property type="molecule type" value="Genomic_DNA"/>
</dbReference>
<sequence>MITRDNSLLVRVKIKAMGTGVADREISNEVHAAHNVSDDAGTYIKRIFLRKDLENIYAGHHRVVTVKKRYTLPWMDGNIRLLPSKAFNSFTKELQGAIDVVNEAVEDIANNLDVVKEKTKLRLNSMYKEEEFPSAEAVREAFGVRVSYLPIPDKGDFRVGGETVKSTFDTEMQEQAKLAQGEIWRRFKDVISHFHKMASEKDKGFTEALLNKIEDLTKLAKVLNMDDDKNIEKFRKEVTEKLTGFLAKDLKDDKALREQKAKESKELLDKLENYM</sequence>